<sequence length="149" mass="16320">MLVLHRSNQSSPPIILQGSYAMDAGGPRRRRNNEAHHHGVADDKAKAGAAPNTIQARIWREVFCNPLALLMALLLAGLNLFTIWAFIREVGLSRESLPSILLFLFFLMPILVGMSMLPFGMYLDEQHHRASAAAMTPPASGSGTKAKDE</sequence>
<feature type="transmembrane region" description="Helical" evidence="2">
    <location>
        <begin position="99"/>
        <end position="123"/>
    </location>
</feature>
<evidence type="ECO:0000256" key="2">
    <source>
        <dbReference type="SAM" id="Phobius"/>
    </source>
</evidence>
<evidence type="ECO:0000313" key="4">
    <source>
        <dbReference type="Proteomes" id="UP001341281"/>
    </source>
</evidence>
<accession>A0AAQ3SJA2</accession>
<evidence type="ECO:0000256" key="1">
    <source>
        <dbReference type="SAM" id="MobiDB-lite"/>
    </source>
</evidence>
<evidence type="ECO:0000313" key="3">
    <source>
        <dbReference type="EMBL" id="WVZ53807.1"/>
    </source>
</evidence>
<reference evidence="3 4" key="1">
    <citation type="submission" date="2024-02" db="EMBL/GenBank/DDBJ databases">
        <title>High-quality chromosome-scale genome assembly of Pensacola bahiagrass (Paspalum notatum Flugge var. saurae).</title>
        <authorList>
            <person name="Vega J.M."/>
            <person name="Podio M."/>
            <person name="Orjuela J."/>
            <person name="Siena L.A."/>
            <person name="Pessino S.C."/>
            <person name="Combes M.C."/>
            <person name="Mariac C."/>
            <person name="Albertini E."/>
            <person name="Pupilli F."/>
            <person name="Ortiz J.P.A."/>
            <person name="Leblanc O."/>
        </authorList>
    </citation>
    <scope>NUCLEOTIDE SEQUENCE [LARGE SCALE GENOMIC DNA]</scope>
    <source>
        <strain evidence="3">R1</strain>
        <tissue evidence="3">Leaf</tissue>
    </source>
</reference>
<keyword evidence="2" id="KW-0812">Transmembrane</keyword>
<organism evidence="3 4">
    <name type="scientific">Paspalum notatum var. saurae</name>
    <dbReference type="NCBI Taxonomy" id="547442"/>
    <lineage>
        <taxon>Eukaryota</taxon>
        <taxon>Viridiplantae</taxon>
        <taxon>Streptophyta</taxon>
        <taxon>Embryophyta</taxon>
        <taxon>Tracheophyta</taxon>
        <taxon>Spermatophyta</taxon>
        <taxon>Magnoliopsida</taxon>
        <taxon>Liliopsida</taxon>
        <taxon>Poales</taxon>
        <taxon>Poaceae</taxon>
        <taxon>PACMAD clade</taxon>
        <taxon>Panicoideae</taxon>
        <taxon>Andropogonodae</taxon>
        <taxon>Paspaleae</taxon>
        <taxon>Paspalinae</taxon>
        <taxon>Paspalum</taxon>
    </lineage>
</organism>
<gene>
    <name evidence="3" type="ORF">U9M48_004701</name>
</gene>
<dbReference type="Proteomes" id="UP001341281">
    <property type="component" value="Chromosome 01"/>
</dbReference>
<dbReference type="AlphaFoldDB" id="A0AAQ3SJA2"/>
<feature type="compositionally biased region" description="Basic and acidic residues" evidence="1">
    <location>
        <begin position="32"/>
        <end position="46"/>
    </location>
</feature>
<feature type="region of interest" description="Disordered" evidence="1">
    <location>
        <begin position="27"/>
        <end position="46"/>
    </location>
</feature>
<keyword evidence="4" id="KW-1185">Reference proteome</keyword>
<dbReference type="EMBL" id="CP144745">
    <property type="protein sequence ID" value="WVZ53807.1"/>
    <property type="molecule type" value="Genomic_DNA"/>
</dbReference>
<keyword evidence="2" id="KW-0472">Membrane</keyword>
<protein>
    <submittedName>
        <fullName evidence="3">Uncharacterized protein</fullName>
    </submittedName>
</protein>
<keyword evidence="2" id="KW-1133">Transmembrane helix</keyword>
<feature type="transmembrane region" description="Helical" evidence="2">
    <location>
        <begin position="67"/>
        <end position="87"/>
    </location>
</feature>
<proteinExistence type="predicted"/>
<name>A0AAQ3SJA2_PASNO</name>